<sequence length="125" mass="13811">MSENYVSTEARIQDACLKLSHLEKPNIAQIACKFGVPEHHLQVRASGWQSRLQRPVANKQLSEAKKLAVYLYLKRLDSIGTSVRLPMVTSCTNAILKCNHELGSPISSNNPPPTIGPTLTPCFLE</sequence>
<protein>
    <recommendedName>
        <fullName evidence="3">HTH psq-type domain-containing protein</fullName>
    </recommendedName>
</protein>
<keyword evidence="2" id="KW-1185">Reference proteome</keyword>
<proteinExistence type="predicted"/>
<name>A0A3N4JAY8_9PEZI</name>
<accession>A0A3N4JAY8</accession>
<evidence type="ECO:0000313" key="2">
    <source>
        <dbReference type="Proteomes" id="UP000276215"/>
    </source>
</evidence>
<dbReference type="STRING" id="1336337.A0A3N4JAY8"/>
<dbReference type="AlphaFoldDB" id="A0A3N4JAY8"/>
<evidence type="ECO:0000313" key="1">
    <source>
        <dbReference type="EMBL" id="RPA95442.1"/>
    </source>
</evidence>
<evidence type="ECO:0008006" key="3">
    <source>
        <dbReference type="Google" id="ProtNLM"/>
    </source>
</evidence>
<reference evidence="1 2" key="1">
    <citation type="journal article" date="2018" name="Nat. Ecol. Evol.">
        <title>Pezizomycetes genomes reveal the molecular basis of ectomycorrhizal truffle lifestyle.</title>
        <authorList>
            <person name="Murat C."/>
            <person name="Payen T."/>
            <person name="Noel B."/>
            <person name="Kuo A."/>
            <person name="Morin E."/>
            <person name="Chen J."/>
            <person name="Kohler A."/>
            <person name="Krizsan K."/>
            <person name="Balestrini R."/>
            <person name="Da Silva C."/>
            <person name="Montanini B."/>
            <person name="Hainaut M."/>
            <person name="Levati E."/>
            <person name="Barry K.W."/>
            <person name="Belfiori B."/>
            <person name="Cichocki N."/>
            <person name="Clum A."/>
            <person name="Dockter R.B."/>
            <person name="Fauchery L."/>
            <person name="Guy J."/>
            <person name="Iotti M."/>
            <person name="Le Tacon F."/>
            <person name="Lindquist E.A."/>
            <person name="Lipzen A."/>
            <person name="Malagnac F."/>
            <person name="Mello A."/>
            <person name="Molinier V."/>
            <person name="Miyauchi S."/>
            <person name="Poulain J."/>
            <person name="Riccioni C."/>
            <person name="Rubini A."/>
            <person name="Sitrit Y."/>
            <person name="Splivallo R."/>
            <person name="Traeger S."/>
            <person name="Wang M."/>
            <person name="Zifcakova L."/>
            <person name="Wipf D."/>
            <person name="Zambonelli A."/>
            <person name="Paolocci F."/>
            <person name="Nowrousian M."/>
            <person name="Ottonello S."/>
            <person name="Baldrian P."/>
            <person name="Spatafora J.W."/>
            <person name="Henrissat B."/>
            <person name="Nagy L.G."/>
            <person name="Aury J.M."/>
            <person name="Wincker P."/>
            <person name="Grigoriev I.V."/>
            <person name="Bonfante P."/>
            <person name="Martin F.M."/>
        </authorList>
    </citation>
    <scope>NUCLEOTIDE SEQUENCE [LARGE SCALE GENOMIC DNA]</scope>
    <source>
        <strain evidence="1 2">120613-1</strain>
    </source>
</reference>
<dbReference type="Proteomes" id="UP000276215">
    <property type="component" value="Unassembled WGS sequence"/>
</dbReference>
<organism evidence="1 2">
    <name type="scientific">Choiromyces venosus 120613-1</name>
    <dbReference type="NCBI Taxonomy" id="1336337"/>
    <lineage>
        <taxon>Eukaryota</taxon>
        <taxon>Fungi</taxon>
        <taxon>Dikarya</taxon>
        <taxon>Ascomycota</taxon>
        <taxon>Pezizomycotina</taxon>
        <taxon>Pezizomycetes</taxon>
        <taxon>Pezizales</taxon>
        <taxon>Tuberaceae</taxon>
        <taxon>Choiromyces</taxon>
    </lineage>
</organism>
<dbReference type="OrthoDB" id="10573764at2759"/>
<gene>
    <name evidence="1" type="ORF">L873DRAFT_1697891</name>
</gene>
<dbReference type="EMBL" id="ML120425">
    <property type="protein sequence ID" value="RPA95442.1"/>
    <property type="molecule type" value="Genomic_DNA"/>
</dbReference>